<sequence>MGRAVEQAGGVVWCGVVGRRKGQKDVVQTVTSPWGGGEKDERPLQGGITTSVLPSRTCHARDNKGRTVHFDRYGYIWLDRVGLERDARRTRETDGGGAEREGGGAMIGAFCRYGFKGFKATSAGITMDPCKKKEAKRSLSTLVLVAVPIGSSLSCTVKELMGCVNCSGTVVL</sequence>
<proteinExistence type="predicted"/>
<dbReference type="Proteomes" id="UP001055439">
    <property type="component" value="Chromosome 7"/>
</dbReference>
<dbReference type="EMBL" id="CP097509">
    <property type="protein sequence ID" value="URE17984.1"/>
    <property type="molecule type" value="Genomic_DNA"/>
</dbReference>
<dbReference type="AlphaFoldDB" id="A0A9E7GM05"/>
<protein>
    <submittedName>
        <fullName evidence="1">Uncharacterized protein</fullName>
    </submittedName>
</protein>
<evidence type="ECO:0000313" key="1">
    <source>
        <dbReference type="EMBL" id="URE17984.1"/>
    </source>
</evidence>
<keyword evidence="2" id="KW-1185">Reference proteome</keyword>
<name>A0A9E7GM05_9LILI</name>
<accession>A0A9E7GM05</accession>
<evidence type="ECO:0000313" key="2">
    <source>
        <dbReference type="Proteomes" id="UP001055439"/>
    </source>
</evidence>
<gene>
    <name evidence="1" type="ORF">MUK42_33180</name>
</gene>
<reference evidence="1" key="1">
    <citation type="submission" date="2022-05" db="EMBL/GenBank/DDBJ databases">
        <title>The Musa troglodytarum L. genome provides insights into the mechanism of non-climacteric behaviour and enrichment of carotenoids.</title>
        <authorList>
            <person name="Wang J."/>
        </authorList>
    </citation>
    <scope>NUCLEOTIDE SEQUENCE</scope>
    <source>
        <tissue evidence="1">Leaf</tissue>
    </source>
</reference>
<organism evidence="1 2">
    <name type="scientific">Musa troglodytarum</name>
    <name type="common">fe'i banana</name>
    <dbReference type="NCBI Taxonomy" id="320322"/>
    <lineage>
        <taxon>Eukaryota</taxon>
        <taxon>Viridiplantae</taxon>
        <taxon>Streptophyta</taxon>
        <taxon>Embryophyta</taxon>
        <taxon>Tracheophyta</taxon>
        <taxon>Spermatophyta</taxon>
        <taxon>Magnoliopsida</taxon>
        <taxon>Liliopsida</taxon>
        <taxon>Zingiberales</taxon>
        <taxon>Musaceae</taxon>
        <taxon>Musa</taxon>
    </lineage>
</organism>